<dbReference type="Proteomes" id="UP000017746">
    <property type="component" value="Chromosome"/>
</dbReference>
<evidence type="ECO:0000256" key="1">
    <source>
        <dbReference type="ARBA" id="ARBA00001970"/>
    </source>
</evidence>
<name>U5W5M1_9ACTN</name>
<evidence type="ECO:0000256" key="3">
    <source>
        <dbReference type="ARBA" id="ARBA00022617"/>
    </source>
</evidence>
<keyword evidence="9" id="KW-1185">Reference proteome</keyword>
<organism evidence="8 9">
    <name type="scientific">Actinoplanes friuliensis DSM 7358</name>
    <dbReference type="NCBI Taxonomy" id="1246995"/>
    <lineage>
        <taxon>Bacteria</taxon>
        <taxon>Bacillati</taxon>
        <taxon>Actinomycetota</taxon>
        <taxon>Actinomycetes</taxon>
        <taxon>Micromonosporales</taxon>
        <taxon>Micromonosporaceae</taxon>
        <taxon>Actinoplanes</taxon>
    </lineage>
</organism>
<sequence length="602" mass="65065">MSVGTRSVTVFARIADGRAEAVRERLRAYEKDSPFARVAGTHFARLVVMEHAVPQERPTVWRRPARLLDLLAHFGRGPRPDDLPHPYLMMTATVDGEPADFFRRLRHLGPDADTIWGDCTDYPRHYEEASFVAFFTERSVRANYTFAGAPDGSVTEIRDALLLRKQLAAFAATASDVSDDALLRRFRTATEPVVSPVAAPGPEIEAKDVQGLVLRGFGHHGVSAHLFLRVTSGEDARRWLSTVVPEVTTAAEIPDRPDRALHLGLSHSGLARLGVADSSLNAFPEEFREGMYAREDVLSPGRGTGPWQAPFDGPGAVDVVLLLSATDSTTLDPWLDRLRQDLDGLVPAGEQRGARLPDFVEHFGFADGLSQPRVAGYGKDGHGEVLPAGEFVLGLPDVDGDTAGRGLPSGLTRNGSFLVYRKLEQDVPAFRQLTEAAAGPFADGAEDVAAGLVGRRRDGAMLSPCPAGAHVRRANPRDSLPGGTKLTRRHLMLRRGIPYGPYLPPGADDDGADRGLLFLALVGDLGRQFEFVQTEWLADGNVFGRGAEEDIFTTAGGPRARILLEGSPPAYVSVPRPLVTCRGGEYFLLPGLDALRSLATTA</sequence>
<dbReference type="KEGG" id="afs:AFR_25095"/>
<dbReference type="STRING" id="1246995.AFR_25095"/>
<dbReference type="RefSeq" id="WP_023363875.1">
    <property type="nucleotide sequence ID" value="NC_022657.1"/>
</dbReference>
<dbReference type="SUPFAM" id="SSF54909">
    <property type="entry name" value="Dimeric alpha+beta barrel"/>
    <property type="match status" value="1"/>
</dbReference>
<protein>
    <submittedName>
        <fullName evidence="8">Dyp-type peroxidase</fullName>
    </submittedName>
</protein>
<dbReference type="GO" id="GO:0046872">
    <property type="term" value="F:metal ion binding"/>
    <property type="evidence" value="ECO:0007669"/>
    <property type="project" value="UniProtKB-KW"/>
</dbReference>
<evidence type="ECO:0000256" key="6">
    <source>
        <dbReference type="ARBA" id="ARBA00023004"/>
    </source>
</evidence>
<evidence type="ECO:0000256" key="5">
    <source>
        <dbReference type="ARBA" id="ARBA00023002"/>
    </source>
</evidence>
<gene>
    <name evidence="8" type="ORF">AFR_25095</name>
</gene>
<proteinExistence type="inferred from homology"/>
<dbReference type="InterPro" id="IPR011008">
    <property type="entry name" value="Dimeric_a/b-barrel"/>
</dbReference>
<dbReference type="GO" id="GO:0020037">
    <property type="term" value="F:heme binding"/>
    <property type="evidence" value="ECO:0007669"/>
    <property type="project" value="InterPro"/>
</dbReference>
<keyword evidence="5" id="KW-0560">Oxidoreductase</keyword>
<keyword evidence="2 8" id="KW-0575">Peroxidase</keyword>
<dbReference type="GO" id="GO:0005829">
    <property type="term" value="C:cytosol"/>
    <property type="evidence" value="ECO:0007669"/>
    <property type="project" value="TreeGrafter"/>
</dbReference>
<keyword evidence="3" id="KW-0349">Heme</keyword>
<reference evidence="8 9" key="1">
    <citation type="journal article" date="2014" name="J. Biotechnol.">
        <title>Complete genome sequence of the actinobacterium Actinoplanes friuliensis HAG 010964, producer of the lipopeptide antibiotic friulimycin.</title>
        <authorList>
            <person name="Ruckert C."/>
            <person name="Szczepanowski R."/>
            <person name="Albersmeier A."/>
            <person name="Goesmann A."/>
            <person name="Fischer N."/>
            <person name="Steinkamper A."/>
            <person name="Puhler A."/>
            <person name="Biener R."/>
            <person name="Schwartz D."/>
            <person name="Kalinowski J."/>
        </authorList>
    </citation>
    <scope>NUCLEOTIDE SEQUENCE [LARGE SCALE GENOMIC DNA]</scope>
    <source>
        <strain evidence="8 9">DSM 7358</strain>
    </source>
</reference>
<evidence type="ECO:0000313" key="9">
    <source>
        <dbReference type="Proteomes" id="UP000017746"/>
    </source>
</evidence>
<keyword evidence="6" id="KW-0408">Iron</keyword>
<dbReference type="PANTHER" id="PTHR30521:SF4">
    <property type="entry name" value="DEFERROCHELATASE"/>
    <property type="match status" value="1"/>
</dbReference>
<accession>U5W5M1</accession>
<dbReference type="EMBL" id="CP006272">
    <property type="protein sequence ID" value="AGZ43285.1"/>
    <property type="molecule type" value="Genomic_DNA"/>
</dbReference>
<dbReference type="eggNOG" id="COG2837">
    <property type="taxonomic scope" value="Bacteria"/>
</dbReference>
<evidence type="ECO:0000256" key="4">
    <source>
        <dbReference type="ARBA" id="ARBA00022723"/>
    </source>
</evidence>
<evidence type="ECO:0000256" key="7">
    <source>
        <dbReference type="ARBA" id="ARBA00025737"/>
    </source>
</evidence>
<dbReference type="PROSITE" id="PS51404">
    <property type="entry name" value="DYP_PEROXIDASE"/>
    <property type="match status" value="1"/>
</dbReference>
<comment type="similarity">
    <text evidence="7">Belongs to the DyP-type peroxidase family.</text>
</comment>
<dbReference type="InterPro" id="IPR006314">
    <property type="entry name" value="Dyp_peroxidase"/>
</dbReference>
<evidence type="ECO:0000313" key="8">
    <source>
        <dbReference type="EMBL" id="AGZ43285.1"/>
    </source>
</evidence>
<dbReference type="AlphaFoldDB" id="U5W5M1"/>
<dbReference type="HOGENOM" id="CLU_453189_0_0_11"/>
<dbReference type="PATRIC" id="fig|1246995.3.peg.5085"/>
<dbReference type="GO" id="GO:0004601">
    <property type="term" value="F:peroxidase activity"/>
    <property type="evidence" value="ECO:0007669"/>
    <property type="project" value="UniProtKB-KW"/>
</dbReference>
<dbReference type="OrthoDB" id="236246at2"/>
<comment type="cofactor">
    <cofactor evidence="1">
        <name>heme b</name>
        <dbReference type="ChEBI" id="CHEBI:60344"/>
    </cofactor>
</comment>
<keyword evidence="4" id="KW-0479">Metal-binding</keyword>
<dbReference type="PANTHER" id="PTHR30521">
    <property type="entry name" value="DEFERROCHELATASE/PEROXIDASE"/>
    <property type="match status" value="1"/>
</dbReference>
<evidence type="ECO:0000256" key="2">
    <source>
        <dbReference type="ARBA" id="ARBA00022559"/>
    </source>
</evidence>